<dbReference type="OrthoDB" id="9793824at2"/>
<evidence type="ECO:0000256" key="4">
    <source>
        <dbReference type="ARBA" id="ARBA00022989"/>
    </source>
</evidence>
<gene>
    <name evidence="8" type="ORF">B3C1_08356</name>
</gene>
<evidence type="ECO:0000256" key="1">
    <source>
        <dbReference type="ARBA" id="ARBA00004651"/>
    </source>
</evidence>
<name>K2KBZ8_9GAMM</name>
<keyword evidence="3 6" id="KW-0812">Transmembrane</keyword>
<dbReference type="EMBL" id="AMRI01000010">
    <property type="protein sequence ID" value="EKE74885.1"/>
    <property type="molecule type" value="Genomic_DNA"/>
</dbReference>
<comment type="subcellular location">
    <subcellularLocation>
        <location evidence="1">Cell membrane</location>
        <topology evidence="1">Multi-pass membrane protein</topology>
    </subcellularLocation>
</comment>
<evidence type="ECO:0000256" key="3">
    <source>
        <dbReference type="ARBA" id="ARBA00022692"/>
    </source>
</evidence>
<dbReference type="PANTHER" id="PTHR36115">
    <property type="entry name" value="PROLINE-RICH ANTIGEN HOMOLOG-RELATED"/>
    <property type="match status" value="1"/>
</dbReference>
<comment type="caution">
    <text evidence="8">The sequence shown here is derived from an EMBL/GenBank/DDBJ whole genome shotgun (WGS) entry which is preliminary data.</text>
</comment>
<proteinExistence type="predicted"/>
<dbReference type="GO" id="GO:0005886">
    <property type="term" value="C:plasma membrane"/>
    <property type="evidence" value="ECO:0007669"/>
    <property type="project" value="UniProtKB-SubCell"/>
</dbReference>
<evidence type="ECO:0000256" key="2">
    <source>
        <dbReference type="ARBA" id="ARBA00022475"/>
    </source>
</evidence>
<evidence type="ECO:0000313" key="8">
    <source>
        <dbReference type="EMBL" id="EKE74885.1"/>
    </source>
</evidence>
<keyword evidence="2" id="KW-1003">Cell membrane</keyword>
<dbReference type="RefSeq" id="WP_008484177.1">
    <property type="nucleotide sequence ID" value="NZ_AMRI01000010.1"/>
</dbReference>
<dbReference type="AlphaFoldDB" id="K2KBZ8"/>
<keyword evidence="4 6" id="KW-1133">Transmembrane helix</keyword>
<evidence type="ECO:0000256" key="6">
    <source>
        <dbReference type="SAM" id="Phobius"/>
    </source>
</evidence>
<evidence type="ECO:0000259" key="7">
    <source>
        <dbReference type="Pfam" id="PF06271"/>
    </source>
</evidence>
<dbReference type="PATRIC" id="fig|745411.4.peg.1631"/>
<keyword evidence="5 6" id="KW-0472">Membrane</keyword>
<keyword evidence="9" id="KW-1185">Reference proteome</keyword>
<protein>
    <submittedName>
        <fullName evidence="8">RDD domain-containing protein</fullName>
    </submittedName>
</protein>
<organism evidence="8 9">
    <name type="scientific">Gallaecimonas xiamenensis 3-C-1</name>
    <dbReference type="NCBI Taxonomy" id="745411"/>
    <lineage>
        <taxon>Bacteria</taxon>
        <taxon>Pseudomonadati</taxon>
        <taxon>Pseudomonadota</taxon>
        <taxon>Gammaproteobacteria</taxon>
        <taxon>Enterobacterales</taxon>
        <taxon>Gallaecimonadaceae</taxon>
        <taxon>Gallaecimonas</taxon>
    </lineage>
</organism>
<dbReference type="Proteomes" id="UP000006755">
    <property type="component" value="Unassembled WGS sequence"/>
</dbReference>
<evidence type="ECO:0000313" key="9">
    <source>
        <dbReference type="Proteomes" id="UP000006755"/>
    </source>
</evidence>
<dbReference type="PANTHER" id="PTHR36115:SF10">
    <property type="entry name" value="RDD DOMAIN-CONTAINING PROTEIN"/>
    <property type="match status" value="1"/>
</dbReference>
<dbReference type="eggNOG" id="COG1714">
    <property type="taxonomic scope" value="Bacteria"/>
</dbReference>
<sequence length="161" mass="17881">MPESFPRAPLWRRLAALVYDYLLGAAVFMLAHFLGFVLLALLALLFPGLTQGYPDLASYISASHLYKGYLLLCVLGFFVWFWTHGGQTLGMRAWRLKVQRQGGGRLGLGQALLRALVGLGGVGLLWMLVSRQRLALHDRLAGSEVVELSQEANKLKNWQGL</sequence>
<feature type="transmembrane region" description="Helical" evidence="6">
    <location>
        <begin position="66"/>
        <end position="85"/>
    </location>
</feature>
<evidence type="ECO:0000256" key="5">
    <source>
        <dbReference type="ARBA" id="ARBA00023136"/>
    </source>
</evidence>
<reference evidence="8 9" key="1">
    <citation type="journal article" date="2012" name="J. Bacteriol.">
        <title>Genome Sequence of Gallaecimonas xiamenensis Type Strain 3-C-1.</title>
        <authorList>
            <person name="Lai Q."/>
            <person name="Wang L."/>
            <person name="Wang W."/>
            <person name="Shao Z."/>
        </authorList>
    </citation>
    <scope>NUCLEOTIDE SEQUENCE [LARGE SCALE GENOMIC DNA]</scope>
    <source>
        <strain evidence="8 9">3-C-1</strain>
    </source>
</reference>
<dbReference type="InterPro" id="IPR051791">
    <property type="entry name" value="Pra-immunoreactive"/>
</dbReference>
<feature type="transmembrane region" description="Helical" evidence="6">
    <location>
        <begin position="21"/>
        <end position="46"/>
    </location>
</feature>
<dbReference type="InterPro" id="IPR010432">
    <property type="entry name" value="RDD"/>
</dbReference>
<dbReference type="STRING" id="745411.B3C1_08356"/>
<accession>K2KBZ8</accession>
<feature type="transmembrane region" description="Helical" evidence="6">
    <location>
        <begin position="106"/>
        <end position="129"/>
    </location>
</feature>
<dbReference type="Pfam" id="PF06271">
    <property type="entry name" value="RDD"/>
    <property type="match status" value="1"/>
</dbReference>
<feature type="domain" description="RDD" evidence="7">
    <location>
        <begin position="8"/>
        <end position="142"/>
    </location>
</feature>